<sequence length="141" mass="14518">MHIARTALISTASAALLAAAVAPTAGADVGPVCANNPTGVVAYASNAVRQQPPAPPAVIPGEMVVSAIPTPWKDTDWNASLRWRNVDTGAQGSVSKAPLSTGVALFDRVPTQRGTVVFTVRTNRIGIDPPTLECHGVARIS</sequence>
<protein>
    <submittedName>
        <fullName evidence="2">Uncharacterized protein</fullName>
    </submittedName>
</protein>
<feature type="chain" id="PRO_5010292780" evidence="1">
    <location>
        <begin position="28"/>
        <end position="141"/>
    </location>
</feature>
<accession>A0A1H4YFH4</accession>
<name>A0A1H4YFH4_TSUTY</name>
<dbReference type="RefSeq" id="WP_139286274.1">
    <property type="nucleotide sequence ID" value="NZ_CBDRGN010000009.1"/>
</dbReference>
<dbReference type="EMBL" id="FNSA01000003">
    <property type="protein sequence ID" value="SED16643.1"/>
    <property type="molecule type" value="Genomic_DNA"/>
</dbReference>
<gene>
    <name evidence="2" type="ORF">SAMN04489793_4168</name>
</gene>
<keyword evidence="1" id="KW-0732">Signal</keyword>
<reference evidence="3" key="1">
    <citation type="submission" date="2016-10" db="EMBL/GenBank/DDBJ databases">
        <authorList>
            <person name="Varghese N."/>
            <person name="Submissions S."/>
        </authorList>
    </citation>
    <scope>NUCLEOTIDE SEQUENCE [LARGE SCALE GENOMIC DNA]</scope>
    <source>
        <strain evidence="3">DSM 44234</strain>
    </source>
</reference>
<dbReference type="OrthoDB" id="4774656at2"/>
<evidence type="ECO:0000313" key="2">
    <source>
        <dbReference type="EMBL" id="SED16643.1"/>
    </source>
</evidence>
<evidence type="ECO:0000313" key="3">
    <source>
        <dbReference type="Proteomes" id="UP000182241"/>
    </source>
</evidence>
<dbReference type="STRING" id="57704.SAMN04489793_4168"/>
<dbReference type="AlphaFoldDB" id="A0A1H4YFH4"/>
<keyword evidence="3" id="KW-1185">Reference proteome</keyword>
<feature type="signal peptide" evidence="1">
    <location>
        <begin position="1"/>
        <end position="27"/>
    </location>
</feature>
<organism evidence="2 3">
    <name type="scientific">Tsukamurella tyrosinosolvens</name>
    <dbReference type="NCBI Taxonomy" id="57704"/>
    <lineage>
        <taxon>Bacteria</taxon>
        <taxon>Bacillati</taxon>
        <taxon>Actinomycetota</taxon>
        <taxon>Actinomycetes</taxon>
        <taxon>Mycobacteriales</taxon>
        <taxon>Tsukamurellaceae</taxon>
        <taxon>Tsukamurella</taxon>
    </lineage>
</organism>
<dbReference type="Proteomes" id="UP000182241">
    <property type="component" value="Unassembled WGS sequence"/>
</dbReference>
<evidence type="ECO:0000256" key="1">
    <source>
        <dbReference type="SAM" id="SignalP"/>
    </source>
</evidence>
<proteinExistence type="predicted"/>